<accession>A0A2I0I692</accession>
<proteinExistence type="predicted"/>
<protein>
    <submittedName>
        <fullName evidence="1">Uncharacterized protein</fullName>
    </submittedName>
</protein>
<dbReference type="EMBL" id="PGOL01003807">
    <property type="protein sequence ID" value="PKI39529.1"/>
    <property type="molecule type" value="Genomic_DNA"/>
</dbReference>
<reference evidence="1 2" key="1">
    <citation type="submission" date="2017-11" db="EMBL/GenBank/DDBJ databases">
        <title>De-novo sequencing of pomegranate (Punica granatum L.) genome.</title>
        <authorList>
            <person name="Akparov Z."/>
            <person name="Amiraslanov A."/>
            <person name="Hajiyeva S."/>
            <person name="Abbasov M."/>
            <person name="Kaur K."/>
            <person name="Hamwieh A."/>
            <person name="Solovyev V."/>
            <person name="Salamov A."/>
            <person name="Braich B."/>
            <person name="Kosarev P."/>
            <person name="Mahmoud A."/>
            <person name="Hajiyev E."/>
            <person name="Babayeva S."/>
            <person name="Izzatullayeva V."/>
            <person name="Mammadov A."/>
            <person name="Mammadov A."/>
            <person name="Sharifova S."/>
            <person name="Ojaghi J."/>
            <person name="Eynullazada K."/>
            <person name="Bayramov B."/>
            <person name="Abdulazimova A."/>
            <person name="Shahmuradov I."/>
        </authorList>
    </citation>
    <scope>NUCLEOTIDE SEQUENCE [LARGE SCALE GENOMIC DNA]</scope>
    <source>
        <strain evidence="2">cv. AG2017</strain>
        <tissue evidence="1">Leaf</tissue>
    </source>
</reference>
<keyword evidence="2" id="KW-1185">Reference proteome</keyword>
<comment type="caution">
    <text evidence="1">The sequence shown here is derived from an EMBL/GenBank/DDBJ whole genome shotgun (WGS) entry which is preliminary data.</text>
</comment>
<sequence>MESEDDGEIEDSGFLISMAVTSGVPDRSQLRRQQGLRLGFRAEAGREGVRNRKINFSLMRTVVLVEFDRHAIYT</sequence>
<name>A0A2I0I692_PUNGR</name>
<evidence type="ECO:0000313" key="2">
    <source>
        <dbReference type="Proteomes" id="UP000233551"/>
    </source>
</evidence>
<organism evidence="1 2">
    <name type="scientific">Punica granatum</name>
    <name type="common">Pomegranate</name>
    <dbReference type="NCBI Taxonomy" id="22663"/>
    <lineage>
        <taxon>Eukaryota</taxon>
        <taxon>Viridiplantae</taxon>
        <taxon>Streptophyta</taxon>
        <taxon>Embryophyta</taxon>
        <taxon>Tracheophyta</taxon>
        <taxon>Spermatophyta</taxon>
        <taxon>Magnoliopsida</taxon>
        <taxon>eudicotyledons</taxon>
        <taxon>Gunneridae</taxon>
        <taxon>Pentapetalae</taxon>
        <taxon>rosids</taxon>
        <taxon>malvids</taxon>
        <taxon>Myrtales</taxon>
        <taxon>Lythraceae</taxon>
        <taxon>Punica</taxon>
    </lineage>
</organism>
<dbReference type="Proteomes" id="UP000233551">
    <property type="component" value="Unassembled WGS sequence"/>
</dbReference>
<gene>
    <name evidence="1" type="ORF">CRG98_039999</name>
</gene>
<evidence type="ECO:0000313" key="1">
    <source>
        <dbReference type="EMBL" id="PKI39529.1"/>
    </source>
</evidence>
<dbReference type="AlphaFoldDB" id="A0A2I0I692"/>